<evidence type="ECO:0000256" key="1">
    <source>
        <dbReference type="SAM" id="SignalP"/>
    </source>
</evidence>
<reference evidence="2 3" key="2">
    <citation type="submission" date="2018-11" db="EMBL/GenBank/DDBJ databases">
        <authorList>
            <consortium name="Pathogen Informatics"/>
        </authorList>
    </citation>
    <scope>NUCLEOTIDE SEQUENCE [LARGE SCALE GENOMIC DNA]</scope>
</reference>
<feature type="chain" id="PRO_5043131736" evidence="1">
    <location>
        <begin position="22"/>
        <end position="181"/>
    </location>
</feature>
<gene>
    <name evidence="2" type="ORF">HNAJ_LOCUS3861</name>
</gene>
<dbReference type="AlphaFoldDB" id="A0A0R3T9X6"/>
<dbReference type="Proteomes" id="UP000278807">
    <property type="component" value="Unassembled WGS sequence"/>
</dbReference>
<keyword evidence="1" id="KW-0732">Signal</keyword>
<dbReference type="WBParaSite" id="HNAJ_0000386501-mRNA-1">
    <property type="protein sequence ID" value="HNAJ_0000386501-mRNA-1"/>
    <property type="gene ID" value="HNAJ_0000386501"/>
</dbReference>
<protein>
    <submittedName>
        <fullName evidence="4">Secreted protein</fullName>
    </submittedName>
</protein>
<name>A0A0R3T9X6_RODNA</name>
<evidence type="ECO:0000313" key="3">
    <source>
        <dbReference type="Proteomes" id="UP000278807"/>
    </source>
</evidence>
<accession>A0A0R3T9X6</accession>
<sequence length="181" mass="19661">MRQGLVILSMLWLLIVDWLRGLFTHKPKTSYEISSTVAIGGFGLSSGRRNRWVFSISSFEHRIRWVFSIFSCRESDGSSPFPPVGFTSGGSSPFPPVGYRSDGSSPFPHSKLSNGFDSWPKSKLSNGFDSWPFGYVVECHSLNSATASILGQSALSIATASIPGQSVISESANCVSPLFEL</sequence>
<evidence type="ECO:0000313" key="2">
    <source>
        <dbReference type="EMBL" id="VDN99720.1"/>
    </source>
</evidence>
<keyword evidence="3" id="KW-1185">Reference proteome</keyword>
<evidence type="ECO:0000313" key="4">
    <source>
        <dbReference type="WBParaSite" id="HNAJ_0000386501-mRNA-1"/>
    </source>
</evidence>
<proteinExistence type="predicted"/>
<reference evidence="4" key="1">
    <citation type="submission" date="2017-02" db="UniProtKB">
        <authorList>
            <consortium name="WormBaseParasite"/>
        </authorList>
    </citation>
    <scope>IDENTIFICATION</scope>
</reference>
<dbReference type="EMBL" id="UZAE01002416">
    <property type="protein sequence ID" value="VDN99720.1"/>
    <property type="molecule type" value="Genomic_DNA"/>
</dbReference>
<organism evidence="4">
    <name type="scientific">Rodentolepis nana</name>
    <name type="common">Dwarf tapeworm</name>
    <name type="synonym">Hymenolepis nana</name>
    <dbReference type="NCBI Taxonomy" id="102285"/>
    <lineage>
        <taxon>Eukaryota</taxon>
        <taxon>Metazoa</taxon>
        <taxon>Spiralia</taxon>
        <taxon>Lophotrochozoa</taxon>
        <taxon>Platyhelminthes</taxon>
        <taxon>Cestoda</taxon>
        <taxon>Eucestoda</taxon>
        <taxon>Cyclophyllidea</taxon>
        <taxon>Hymenolepididae</taxon>
        <taxon>Rodentolepis</taxon>
    </lineage>
</organism>
<feature type="signal peptide" evidence="1">
    <location>
        <begin position="1"/>
        <end position="21"/>
    </location>
</feature>